<evidence type="ECO:0000256" key="4">
    <source>
        <dbReference type="ARBA" id="ARBA00022692"/>
    </source>
</evidence>
<evidence type="ECO:0000256" key="6">
    <source>
        <dbReference type="ARBA" id="ARBA00022892"/>
    </source>
</evidence>
<evidence type="ECO:0000313" key="12">
    <source>
        <dbReference type="Proteomes" id="UP000094285"/>
    </source>
</evidence>
<keyword evidence="6" id="KW-0931">ER-Golgi transport</keyword>
<name>A0A1E4SQW0_9ASCO</name>
<dbReference type="GO" id="GO:0031201">
    <property type="term" value="C:SNARE complex"/>
    <property type="evidence" value="ECO:0007669"/>
    <property type="project" value="TreeGrafter"/>
</dbReference>
<keyword evidence="9 10" id="KW-0472">Membrane</keyword>
<dbReference type="RefSeq" id="XP_020067028.1">
    <property type="nucleotide sequence ID" value="XM_020211391.1"/>
</dbReference>
<keyword evidence="4 10" id="KW-0812">Transmembrane</keyword>
<dbReference type="GeneID" id="30985527"/>
<evidence type="ECO:0000256" key="5">
    <source>
        <dbReference type="ARBA" id="ARBA00022824"/>
    </source>
</evidence>
<dbReference type="GO" id="GO:0015031">
    <property type="term" value="P:protein transport"/>
    <property type="evidence" value="ECO:0007669"/>
    <property type="project" value="UniProtKB-KW"/>
</dbReference>
<evidence type="ECO:0000256" key="8">
    <source>
        <dbReference type="ARBA" id="ARBA00022989"/>
    </source>
</evidence>
<dbReference type="AlphaFoldDB" id="A0A1E4SQW0"/>
<sequence>MSLRSIDLVLLQHSADIQALRIPNIAEYVQLLAHVASSPYVDQFKLRQIKTELNRIRHKVATEHANDRTHTDTLKQVDTLLSSVDEKEFVLCKLTAAYTAQYQQELQRDTEPEAIDNTNEAEPVAEDDLTSLRQRLLSGGQHTQHLDESLNNTDSLNEYHESVQENILNDLTELTSTLKNSAIALSSKILNDDFQILNETNENIIKNSSMFKLIDRNLNSYLENKSGGKISLFFLIKVTAALIVTFLVMIIFVKIIPKIG</sequence>
<keyword evidence="7" id="KW-0653">Protein transport</keyword>
<accession>A0A1E4SQW0</accession>
<evidence type="ECO:0000313" key="11">
    <source>
        <dbReference type="EMBL" id="ODV81906.1"/>
    </source>
</evidence>
<organism evidence="11 12">
    <name type="scientific">Suhomyces tanzawaensis NRRL Y-17324</name>
    <dbReference type="NCBI Taxonomy" id="984487"/>
    <lineage>
        <taxon>Eukaryota</taxon>
        <taxon>Fungi</taxon>
        <taxon>Dikarya</taxon>
        <taxon>Ascomycota</taxon>
        <taxon>Saccharomycotina</taxon>
        <taxon>Pichiomycetes</taxon>
        <taxon>Debaryomycetaceae</taxon>
        <taxon>Suhomyces</taxon>
    </lineage>
</organism>
<dbReference type="Pfam" id="PF09753">
    <property type="entry name" value="Use1"/>
    <property type="match status" value="1"/>
</dbReference>
<dbReference type="GO" id="GO:0005484">
    <property type="term" value="F:SNAP receptor activity"/>
    <property type="evidence" value="ECO:0007669"/>
    <property type="project" value="TreeGrafter"/>
</dbReference>
<dbReference type="PANTHER" id="PTHR13050:SF7">
    <property type="entry name" value="VESICLE TRANSPORT PROTEIN USE1"/>
    <property type="match status" value="1"/>
</dbReference>
<reference evidence="12" key="1">
    <citation type="submission" date="2016-05" db="EMBL/GenBank/DDBJ databases">
        <title>Comparative genomics of biotechnologically important yeasts.</title>
        <authorList>
            <consortium name="DOE Joint Genome Institute"/>
            <person name="Riley R."/>
            <person name="Haridas S."/>
            <person name="Wolfe K.H."/>
            <person name="Lopes M.R."/>
            <person name="Hittinger C.T."/>
            <person name="Goker M."/>
            <person name="Salamov A."/>
            <person name="Wisecaver J."/>
            <person name="Long T.M."/>
            <person name="Aerts A.L."/>
            <person name="Barry K."/>
            <person name="Choi C."/>
            <person name="Clum A."/>
            <person name="Coughlan A.Y."/>
            <person name="Deshpande S."/>
            <person name="Douglass A.P."/>
            <person name="Hanson S.J."/>
            <person name="Klenk H.-P."/>
            <person name="Labutti K."/>
            <person name="Lapidus A."/>
            <person name="Lindquist E."/>
            <person name="Lipzen A."/>
            <person name="Meier-Kolthoff J.P."/>
            <person name="Ohm R.A."/>
            <person name="Otillar R.P."/>
            <person name="Pangilinan J."/>
            <person name="Peng Y."/>
            <person name="Rokas A."/>
            <person name="Rosa C.A."/>
            <person name="Scheuner C."/>
            <person name="Sibirny A.A."/>
            <person name="Slot J.C."/>
            <person name="Stielow J.B."/>
            <person name="Sun H."/>
            <person name="Kurtzman C.P."/>
            <person name="Blackwell M."/>
            <person name="Grigoriev I.V."/>
            <person name="Jeffries T.W."/>
        </authorList>
    </citation>
    <scope>NUCLEOTIDE SEQUENCE [LARGE SCALE GENOMIC DNA]</scope>
    <source>
        <strain evidence="12">NRRL Y-17324</strain>
    </source>
</reference>
<feature type="transmembrane region" description="Helical" evidence="10">
    <location>
        <begin position="230"/>
        <end position="253"/>
    </location>
</feature>
<gene>
    <name evidence="11" type="ORF">CANTADRAFT_87865</name>
</gene>
<dbReference type="OrthoDB" id="4008582at2759"/>
<proteinExistence type="inferred from homology"/>
<dbReference type="GO" id="GO:0005789">
    <property type="term" value="C:endoplasmic reticulum membrane"/>
    <property type="evidence" value="ECO:0007669"/>
    <property type="project" value="UniProtKB-SubCell"/>
</dbReference>
<dbReference type="InterPro" id="IPR019150">
    <property type="entry name" value="Vesicle_transport_protein_Use1"/>
</dbReference>
<evidence type="ECO:0000256" key="9">
    <source>
        <dbReference type="ARBA" id="ARBA00023136"/>
    </source>
</evidence>
<keyword evidence="3" id="KW-0813">Transport</keyword>
<evidence type="ECO:0000256" key="2">
    <source>
        <dbReference type="ARBA" id="ARBA00007891"/>
    </source>
</evidence>
<keyword evidence="8 10" id="KW-1133">Transmembrane helix</keyword>
<evidence type="ECO:0000256" key="10">
    <source>
        <dbReference type="SAM" id="Phobius"/>
    </source>
</evidence>
<keyword evidence="12" id="KW-1185">Reference proteome</keyword>
<dbReference type="PANTHER" id="PTHR13050">
    <property type="entry name" value="USE1-LIKE PROTEIN"/>
    <property type="match status" value="1"/>
</dbReference>
<keyword evidence="5" id="KW-0256">Endoplasmic reticulum</keyword>
<dbReference type="STRING" id="984487.A0A1E4SQW0"/>
<dbReference type="EMBL" id="KV453909">
    <property type="protein sequence ID" value="ODV81906.1"/>
    <property type="molecule type" value="Genomic_DNA"/>
</dbReference>
<evidence type="ECO:0000256" key="3">
    <source>
        <dbReference type="ARBA" id="ARBA00022448"/>
    </source>
</evidence>
<evidence type="ECO:0000256" key="7">
    <source>
        <dbReference type="ARBA" id="ARBA00022927"/>
    </source>
</evidence>
<comment type="similarity">
    <text evidence="2">Belongs to the USE1 family.</text>
</comment>
<comment type="subcellular location">
    <subcellularLocation>
        <location evidence="1">Endoplasmic reticulum membrane</location>
        <topology evidence="1">Single-pass type IV membrane protein</topology>
    </subcellularLocation>
</comment>
<dbReference type="GO" id="GO:0006890">
    <property type="term" value="P:retrograde vesicle-mediated transport, Golgi to endoplasmic reticulum"/>
    <property type="evidence" value="ECO:0007669"/>
    <property type="project" value="TreeGrafter"/>
</dbReference>
<evidence type="ECO:0000256" key="1">
    <source>
        <dbReference type="ARBA" id="ARBA00004163"/>
    </source>
</evidence>
<dbReference type="Proteomes" id="UP000094285">
    <property type="component" value="Unassembled WGS sequence"/>
</dbReference>
<protein>
    <submittedName>
        <fullName evidence="11">Uncharacterized protein</fullName>
    </submittedName>
</protein>